<dbReference type="EMBL" id="PYAX01000004">
    <property type="protein sequence ID" value="PSL55811.1"/>
    <property type="molecule type" value="Genomic_DNA"/>
</dbReference>
<dbReference type="InterPro" id="IPR036291">
    <property type="entry name" value="NAD(P)-bd_dom_sf"/>
</dbReference>
<dbReference type="RefSeq" id="WP_106615548.1">
    <property type="nucleotide sequence ID" value="NZ_PYAX01000004.1"/>
</dbReference>
<dbReference type="Pfam" id="PF13561">
    <property type="entry name" value="adh_short_C2"/>
    <property type="match status" value="1"/>
</dbReference>
<comment type="similarity">
    <text evidence="1">Belongs to the short-chain dehydrogenases/reductases (SDR) family.</text>
</comment>
<evidence type="ECO:0000313" key="2">
    <source>
        <dbReference type="EMBL" id="PSL55811.1"/>
    </source>
</evidence>
<reference evidence="2 3" key="1">
    <citation type="submission" date="2018-03" db="EMBL/GenBank/DDBJ databases">
        <title>Genomic Encyclopedia of Type Strains, Phase III (KMG-III): the genomes of soil and plant-associated and newly described type strains.</title>
        <authorList>
            <person name="Whitman W."/>
        </authorList>
    </citation>
    <scope>NUCLEOTIDE SEQUENCE [LARGE SCALE GENOMIC DNA]</scope>
    <source>
        <strain evidence="2 3">CGMCC 4.7097</strain>
    </source>
</reference>
<sequence>MDESRRVALISGASRGIGAATARELGRRGYHVVVNYRRDTAAAHGVVHDIREAGGSAEARQADVCDGAQVADLVRHVHADHGHIDVLICNANTVNPPFEPLLSLSWESFIGKVGGELAASFFLTQEVLPAMQRRRAGRIVYISSTAADWVGSVAAHSTAKAALNTFSRHVAAAAAQHGVAVNTVAFGTVKTDATAAVLNEDLRKYTEERSVLGRLLDAEDAARAVAAVADGFDVAIGQVIRVDGGYDVLDQQLHATAKFFQ</sequence>
<dbReference type="PANTHER" id="PTHR42879">
    <property type="entry name" value="3-OXOACYL-(ACYL-CARRIER-PROTEIN) REDUCTASE"/>
    <property type="match status" value="1"/>
</dbReference>
<dbReference type="OrthoDB" id="286404at2"/>
<dbReference type="Gene3D" id="3.40.50.720">
    <property type="entry name" value="NAD(P)-binding Rossmann-like Domain"/>
    <property type="match status" value="1"/>
</dbReference>
<gene>
    <name evidence="2" type="ORF">B0I31_104102</name>
</gene>
<dbReference type="InterPro" id="IPR050259">
    <property type="entry name" value="SDR"/>
</dbReference>
<dbReference type="InterPro" id="IPR002347">
    <property type="entry name" value="SDR_fam"/>
</dbReference>
<dbReference type="PANTHER" id="PTHR42879:SF2">
    <property type="entry name" value="3-OXOACYL-[ACYL-CARRIER-PROTEIN] REDUCTASE FABG"/>
    <property type="match status" value="1"/>
</dbReference>
<dbReference type="PRINTS" id="PR00081">
    <property type="entry name" value="GDHRDH"/>
</dbReference>
<name>A0A2P8IBH5_SACCR</name>
<comment type="caution">
    <text evidence="2">The sequence shown here is derived from an EMBL/GenBank/DDBJ whole genome shotgun (WGS) entry which is preliminary data.</text>
</comment>
<accession>A0A2P8IBH5</accession>
<evidence type="ECO:0000256" key="1">
    <source>
        <dbReference type="ARBA" id="ARBA00006484"/>
    </source>
</evidence>
<dbReference type="PRINTS" id="PR00080">
    <property type="entry name" value="SDRFAMILY"/>
</dbReference>
<proteinExistence type="inferred from homology"/>
<dbReference type="SUPFAM" id="SSF51735">
    <property type="entry name" value="NAD(P)-binding Rossmann-fold domains"/>
    <property type="match status" value="1"/>
</dbReference>
<protein>
    <submittedName>
        <fullName evidence="2">3-oxoacyl-[acyl-carrier protein] reductase</fullName>
    </submittedName>
</protein>
<keyword evidence="3" id="KW-1185">Reference proteome</keyword>
<evidence type="ECO:0000313" key="3">
    <source>
        <dbReference type="Proteomes" id="UP000241118"/>
    </source>
</evidence>
<dbReference type="AlphaFoldDB" id="A0A2P8IBH5"/>
<organism evidence="2 3">
    <name type="scientific">Saccharothrix carnea</name>
    <dbReference type="NCBI Taxonomy" id="1280637"/>
    <lineage>
        <taxon>Bacteria</taxon>
        <taxon>Bacillati</taxon>
        <taxon>Actinomycetota</taxon>
        <taxon>Actinomycetes</taxon>
        <taxon>Pseudonocardiales</taxon>
        <taxon>Pseudonocardiaceae</taxon>
        <taxon>Saccharothrix</taxon>
    </lineage>
</organism>
<dbReference type="Proteomes" id="UP000241118">
    <property type="component" value="Unassembled WGS sequence"/>
</dbReference>